<evidence type="ECO:0000256" key="5">
    <source>
        <dbReference type="ARBA" id="ARBA00004817"/>
    </source>
</evidence>
<feature type="site" description="Essential for prephenate dehydratase activity" evidence="19">
    <location>
        <position position="283"/>
    </location>
</feature>
<dbReference type="PROSITE" id="PS51671">
    <property type="entry name" value="ACT"/>
    <property type="match status" value="1"/>
</dbReference>
<evidence type="ECO:0000259" key="20">
    <source>
        <dbReference type="PROSITE" id="PS51168"/>
    </source>
</evidence>
<reference evidence="23" key="2">
    <citation type="journal article" date="2021" name="PeerJ">
        <title>Extensive microbial diversity within the chicken gut microbiome revealed by metagenomics and culture.</title>
        <authorList>
            <person name="Gilroy R."/>
            <person name="Ravi A."/>
            <person name="Getino M."/>
            <person name="Pursley I."/>
            <person name="Horton D.L."/>
            <person name="Alikhan N.F."/>
            <person name="Baker D."/>
            <person name="Gharbi K."/>
            <person name="Hall N."/>
            <person name="Watson M."/>
            <person name="Adriaenssens E.M."/>
            <person name="Foster-Nyarko E."/>
            <person name="Jarju S."/>
            <person name="Secka A."/>
            <person name="Antonio M."/>
            <person name="Oren A."/>
            <person name="Chaudhuri R.R."/>
            <person name="La Ragione R."/>
            <person name="Hildebrand F."/>
            <person name="Pallen M.J."/>
        </authorList>
    </citation>
    <scope>NUCLEOTIDE SEQUENCE</scope>
    <source>
        <strain evidence="23">CHK180-2868</strain>
    </source>
</reference>
<evidence type="ECO:0000256" key="7">
    <source>
        <dbReference type="ARBA" id="ARBA00014401"/>
    </source>
</evidence>
<dbReference type="Pfam" id="PF01817">
    <property type="entry name" value="CM_2"/>
    <property type="match status" value="1"/>
</dbReference>
<feature type="domain" description="ACT" evidence="22">
    <location>
        <begin position="302"/>
        <end position="378"/>
    </location>
</feature>
<keyword evidence="10" id="KW-0028">Amino-acid biosynthesis</keyword>
<dbReference type="NCBIfam" id="NF008865">
    <property type="entry name" value="PRK11898.1"/>
    <property type="match status" value="1"/>
</dbReference>
<dbReference type="GO" id="GO:0004664">
    <property type="term" value="F:prephenate dehydratase activity"/>
    <property type="evidence" value="ECO:0007669"/>
    <property type="project" value="UniProtKB-EC"/>
</dbReference>
<keyword evidence="13" id="KW-0413">Isomerase</keyword>
<dbReference type="GO" id="GO:0009094">
    <property type="term" value="P:L-phenylalanine biosynthetic process"/>
    <property type="evidence" value="ECO:0007669"/>
    <property type="project" value="UniProtKB-KW"/>
</dbReference>
<evidence type="ECO:0000256" key="3">
    <source>
        <dbReference type="ARBA" id="ARBA00004496"/>
    </source>
</evidence>
<dbReference type="CDD" id="cd13631">
    <property type="entry name" value="PBP2_Ct-PDT_like"/>
    <property type="match status" value="1"/>
</dbReference>
<dbReference type="PANTHER" id="PTHR21022:SF19">
    <property type="entry name" value="PREPHENATE DEHYDRATASE-RELATED"/>
    <property type="match status" value="1"/>
</dbReference>
<feature type="domain" description="Prephenate dehydratase" evidence="21">
    <location>
        <begin position="113"/>
        <end position="290"/>
    </location>
</feature>
<dbReference type="SUPFAM" id="SSF55021">
    <property type="entry name" value="ACT-like"/>
    <property type="match status" value="1"/>
</dbReference>
<feature type="domain" description="Chorismate mutase" evidence="20">
    <location>
        <begin position="1"/>
        <end position="90"/>
    </location>
</feature>
<evidence type="ECO:0000256" key="17">
    <source>
        <dbReference type="ARBA" id="ARBA00031520"/>
    </source>
</evidence>
<dbReference type="FunFam" id="3.40.190.10:FF:000034">
    <property type="entry name" value="Chorismate mutase/prephenate dehydratase"/>
    <property type="match status" value="1"/>
</dbReference>
<evidence type="ECO:0000259" key="22">
    <source>
        <dbReference type="PROSITE" id="PS51671"/>
    </source>
</evidence>
<dbReference type="GO" id="GO:0046417">
    <property type="term" value="P:chorismate metabolic process"/>
    <property type="evidence" value="ECO:0007669"/>
    <property type="project" value="InterPro"/>
</dbReference>
<dbReference type="InterPro" id="IPR045865">
    <property type="entry name" value="ACT-like_dom_sf"/>
</dbReference>
<sequence>MKQVDLKECRDRLDEIDKELVRLFEERMRVCGDVAEYKIETGKAVYDGEREKQKLSAVQAMVHSEFNREAVREVFSQLMTISRRYQYGLLASHGKLEPTGFSPVEQMKKNGVRVVFQGVEGAYSHAAVRKFFGPETSAYHVPEFEDTMREVAAGRADYAVLPIENSTAGFVNSNYDLLNKYENYIVGEVYVPVEHALLGRPEAELSDIKTVYSHPQALMQCSEYLNARKDWSQISVLNTAVAAKKVMEEKDKSQAAVASRTAGELYGLKELAVEINNAKGNTTRFLVLANRPIYEKSASKISVTFEIPHFSGSLYNILGNFIFNGVNMVMIESRPIPEKTFEYRFFVDIEGNLGDASVQNALNGLRAEASSMRILGNY</sequence>
<keyword evidence="12" id="KW-0584">Phenylalanine biosynthesis</keyword>
<keyword evidence="11" id="KW-0057">Aromatic amino acid biosynthesis</keyword>
<evidence type="ECO:0000256" key="9">
    <source>
        <dbReference type="ARBA" id="ARBA00022490"/>
    </source>
</evidence>
<comment type="function">
    <text evidence="2">Catalyzes the Claisen rearrangement of chorismate to prephenate and the decarboxylation/dehydration of prephenate to phenylpyruvate.</text>
</comment>
<dbReference type="PROSITE" id="PS51168">
    <property type="entry name" value="CHORISMATE_MUT_2"/>
    <property type="match status" value="1"/>
</dbReference>
<gene>
    <name evidence="23" type="primary">pheA</name>
    <name evidence="23" type="ORF">IAB28_09345</name>
</gene>
<dbReference type="Gene3D" id="1.20.59.10">
    <property type="entry name" value="Chorismate mutase"/>
    <property type="match status" value="1"/>
</dbReference>
<dbReference type="PROSITE" id="PS00857">
    <property type="entry name" value="PREPHENATE_DEHYDR_1"/>
    <property type="match status" value="1"/>
</dbReference>
<dbReference type="Gene3D" id="3.30.70.260">
    <property type="match status" value="1"/>
</dbReference>
<comment type="caution">
    <text evidence="23">The sequence shown here is derived from an EMBL/GenBank/DDBJ whole genome shotgun (WGS) entry which is preliminary data.</text>
</comment>
<organism evidence="23 24">
    <name type="scientific">Candidatus Copromonas faecavium</name>
    <name type="common">nom. illeg.</name>
    <dbReference type="NCBI Taxonomy" id="2840740"/>
    <lineage>
        <taxon>Bacteria</taxon>
        <taxon>Bacillati</taxon>
        <taxon>Bacillota</taxon>
        <taxon>Clostridia</taxon>
        <taxon>Lachnospirales</taxon>
        <taxon>Lachnospiraceae</taxon>
        <taxon>Candidatus Copromonas (nom. illeg.)</taxon>
    </lineage>
</organism>
<dbReference type="EC" id="4.2.1.51" evidence="6"/>
<evidence type="ECO:0000256" key="14">
    <source>
        <dbReference type="ARBA" id="ARBA00023239"/>
    </source>
</evidence>
<comment type="pathway">
    <text evidence="5">Metabolic intermediate biosynthesis; prephenate biosynthesis; prephenate from chorismate: step 1/1.</text>
</comment>
<dbReference type="InterPro" id="IPR008242">
    <property type="entry name" value="Chor_mutase/pphenate_deHydtase"/>
</dbReference>
<dbReference type="PANTHER" id="PTHR21022">
    <property type="entry name" value="PREPHENATE DEHYDRATASE P PROTEIN"/>
    <property type="match status" value="1"/>
</dbReference>
<evidence type="ECO:0000256" key="2">
    <source>
        <dbReference type="ARBA" id="ARBA00002364"/>
    </source>
</evidence>
<keyword evidence="14 23" id="KW-0456">Lyase</keyword>
<dbReference type="InterPro" id="IPR036979">
    <property type="entry name" value="CM_dom_sf"/>
</dbReference>
<evidence type="ECO:0000256" key="19">
    <source>
        <dbReference type="PIRSR" id="PIRSR001500-2"/>
    </source>
</evidence>
<protein>
    <recommendedName>
        <fullName evidence="7">Bifunctional chorismate mutase/prephenate dehydratase</fullName>
        <ecNumber evidence="6">4.2.1.51</ecNumber>
    </recommendedName>
    <alternativeName>
        <fullName evidence="17">Chorismate mutase-prephenate dehydratase</fullName>
    </alternativeName>
    <alternativeName>
        <fullName evidence="8">Prephenate dehydratase</fullName>
    </alternativeName>
    <alternativeName>
        <fullName evidence="16">p-protein</fullName>
    </alternativeName>
</protein>
<name>A0A9D1D5F9_9FIRM</name>
<dbReference type="PROSITE" id="PS51171">
    <property type="entry name" value="PREPHENATE_DEHYDR_3"/>
    <property type="match status" value="1"/>
</dbReference>
<dbReference type="GO" id="GO:0004106">
    <property type="term" value="F:chorismate mutase activity"/>
    <property type="evidence" value="ECO:0007669"/>
    <property type="project" value="UniProtKB-EC"/>
</dbReference>
<dbReference type="SMART" id="SM00830">
    <property type="entry name" value="CM_2"/>
    <property type="match status" value="1"/>
</dbReference>
<dbReference type="CDD" id="cd04905">
    <property type="entry name" value="ACT_CM-PDT"/>
    <property type="match status" value="1"/>
</dbReference>
<evidence type="ECO:0000313" key="23">
    <source>
        <dbReference type="EMBL" id="HIR06151.1"/>
    </source>
</evidence>
<evidence type="ECO:0000256" key="8">
    <source>
        <dbReference type="ARBA" id="ARBA00021872"/>
    </source>
</evidence>
<evidence type="ECO:0000256" key="11">
    <source>
        <dbReference type="ARBA" id="ARBA00023141"/>
    </source>
</evidence>
<evidence type="ECO:0000256" key="4">
    <source>
        <dbReference type="ARBA" id="ARBA00004741"/>
    </source>
</evidence>
<dbReference type="SUPFAM" id="SSF53850">
    <property type="entry name" value="Periplasmic binding protein-like II"/>
    <property type="match status" value="1"/>
</dbReference>
<evidence type="ECO:0000256" key="16">
    <source>
        <dbReference type="ARBA" id="ARBA00031175"/>
    </source>
</evidence>
<dbReference type="SUPFAM" id="SSF48600">
    <property type="entry name" value="Chorismate mutase II"/>
    <property type="match status" value="1"/>
</dbReference>
<dbReference type="InterPro" id="IPR036263">
    <property type="entry name" value="Chorismate_II_sf"/>
</dbReference>
<dbReference type="PIRSF" id="PIRSF001500">
    <property type="entry name" value="Chor_mut_pdt_Ppr"/>
    <property type="match status" value="1"/>
</dbReference>
<evidence type="ECO:0000259" key="21">
    <source>
        <dbReference type="PROSITE" id="PS51171"/>
    </source>
</evidence>
<evidence type="ECO:0000313" key="24">
    <source>
        <dbReference type="Proteomes" id="UP000824250"/>
    </source>
</evidence>
<comment type="catalytic activity">
    <reaction evidence="1">
        <text>chorismate = prephenate</text>
        <dbReference type="Rhea" id="RHEA:13897"/>
        <dbReference type="ChEBI" id="CHEBI:29748"/>
        <dbReference type="ChEBI" id="CHEBI:29934"/>
        <dbReference type="EC" id="5.4.99.5"/>
    </reaction>
</comment>
<dbReference type="Proteomes" id="UP000824250">
    <property type="component" value="Unassembled WGS sequence"/>
</dbReference>
<evidence type="ECO:0000256" key="6">
    <source>
        <dbReference type="ARBA" id="ARBA00013147"/>
    </source>
</evidence>
<dbReference type="Pfam" id="PF00800">
    <property type="entry name" value="PDT"/>
    <property type="match status" value="1"/>
</dbReference>
<dbReference type="EMBL" id="DVGC01000054">
    <property type="protein sequence ID" value="HIR06151.1"/>
    <property type="molecule type" value="Genomic_DNA"/>
</dbReference>
<evidence type="ECO:0000256" key="15">
    <source>
        <dbReference type="ARBA" id="ARBA00023268"/>
    </source>
</evidence>
<evidence type="ECO:0000256" key="13">
    <source>
        <dbReference type="ARBA" id="ARBA00023235"/>
    </source>
</evidence>
<dbReference type="InterPro" id="IPR002701">
    <property type="entry name" value="CM_II_prokaryot"/>
</dbReference>
<proteinExistence type="predicted"/>
<evidence type="ECO:0000256" key="1">
    <source>
        <dbReference type="ARBA" id="ARBA00000824"/>
    </source>
</evidence>
<accession>A0A9D1D5F9</accession>
<dbReference type="AlphaFoldDB" id="A0A9D1D5F9"/>
<dbReference type="InterPro" id="IPR001086">
    <property type="entry name" value="Preph_deHydtase"/>
</dbReference>
<reference evidence="23" key="1">
    <citation type="submission" date="2020-10" db="EMBL/GenBank/DDBJ databases">
        <authorList>
            <person name="Gilroy R."/>
        </authorList>
    </citation>
    <scope>NUCLEOTIDE SEQUENCE</scope>
    <source>
        <strain evidence="23">CHK180-2868</strain>
    </source>
</reference>
<dbReference type="Gene3D" id="3.40.190.10">
    <property type="entry name" value="Periplasmic binding protein-like II"/>
    <property type="match status" value="2"/>
</dbReference>
<evidence type="ECO:0000256" key="12">
    <source>
        <dbReference type="ARBA" id="ARBA00023222"/>
    </source>
</evidence>
<evidence type="ECO:0000256" key="18">
    <source>
        <dbReference type="ARBA" id="ARBA00047848"/>
    </source>
</evidence>
<dbReference type="InterPro" id="IPR018528">
    <property type="entry name" value="Preph_deHydtase_CS"/>
</dbReference>
<comment type="pathway">
    <text evidence="4">Amino-acid biosynthesis; L-phenylalanine biosynthesis; phenylpyruvate from prephenate: step 1/1.</text>
</comment>
<evidence type="ECO:0000256" key="10">
    <source>
        <dbReference type="ARBA" id="ARBA00022605"/>
    </source>
</evidence>
<keyword evidence="15" id="KW-0511">Multifunctional enzyme</keyword>
<comment type="subcellular location">
    <subcellularLocation>
        <location evidence="3">Cytoplasm</location>
    </subcellularLocation>
</comment>
<keyword evidence="9" id="KW-0963">Cytoplasm</keyword>
<comment type="catalytic activity">
    <reaction evidence="18">
        <text>prephenate + H(+) = 3-phenylpyruvate + CO2 + H2O</text>
        <dbReference type="Rhea" id="RHEA:21648"/>
        <dbReference type="ChEBI" id="CHEBI:15377"/>
        <dbReference type="ChEBI" id="CHEBI:15378"/>
        <dbReference type="ChEBI" id="CHEBI:16526"/>
        <dbReference type="ChEBI" id="CHEBI:18005"/>
        <dbReference type="ChEBI" id="CHEBI:29934"/>
        <dbReference type="EC" id="4.2.1.51"/>
    </reaction>
</comment>
<dbReference type="GO" id="GO:0005737">
    <property type="term" value="C:cytoplasm"/>
    <property type="evidence" value="ECO:0007669"/>
    <property type="project" value="UniProtKB-SubCell"/>
</dbReference>
<dbReference type="InterPro" id="IPR002912">
    <property type="entry name" value="ACT_dom"/>
</dbReference>